<dbReference type="InterPro" id="IPR036770">
    <property type="entry name" value="Ankyrin_rpt-contain_sf"/>
</dbReference>
<evidence type="ECO:0000256" key="1">
    <source>
        <dbReference type="ARBA" id="ARBA00004496"/>
    </source>
</evidence>
<dbReference type="InterPro" id="IPR047139">
    <property type="entry name" value="ANKZ1/VMS1"/>
</dbReference>
<evidence type="ECO:0000313" key="18">
    <source>
        <dbReference type="EMBL" id="KAK4874736.1"/>
    </source>
</evidence>
<dbReference type="GO" id="GO:0016787">
    <property type="term" value="F:hydrolase activity"/>
    <property type="evidence" value="ECO:0007669"/>
    <property type="project" value="UniProtKB-KW"/>
</dbReference>
<dbReference type="PANTHER" id="PTHR16036">
    <property type="entry name" value="ANKYRIN REPEAT AND ZINC FINGER DOMAIN-CONTAINING PROTEIN 1"/>
    <property type="match status" value="1"/>
</dbReference>
<evidence type="ECO:0000256" key="3">
    <source>
        <dbReference type="ARBA" id="ARBA00022490"/>
    </source>
</evidence>
<keyword evidence="6" id="KW-0677">Repeat</keyword>
<keyword evidence="5" id="KW-0479">Metal-binding</keyword>
<feature type="active site" evidence="14">
    <location>
        <position position="202"/>
    </location>
</feature>
<keyword evidence="19" id="KW-1185">Reference proteome</keyword>
<name>A0AAN7P3R2_9COLE</name>
<dbReference type="GO" id="GO:0036503">
    <property type="term" value="P:ERAD pathway"/>
    <property type="evidence" value="ECO:0007669"/>
    <property type="project" value="TreeGrafter"/>
</dbReference>
<keyword evidence="7 14" id="KW-0255">Endonuclease</keyword>
<evidence type="ECO:0000256" key="2">
    <source>
        <dbReference type="ARBA" id="ARBA00009262"/>
    </source>
</evidence>
<keyword evidence="12 15" id="KW-0175">Coiled coil</keyword>
<dbReference type="PROSITE" id="PS50088">
    <property type="entry name" value="ANK_REPEAT"/>
    <property type="match status" value="1"/>
</dbReference>
<dbReference type="Proteomes" id="UP001353858">
    <property type="component" value="Unassembled WGS sequence"/>
</dbReference>
<keyword evidence="9 14" id="KW-0378">Hydrolase</keyword>
<feature type="region of interest" description="Disordered" evidence="16">
    <location>
        <begin position="320"/>
        <end position="363"/>
    </location>
</feature>
<reference evidence="19" key="1">
    <citation type="submission" date="2023-01" db="EMBL/GenBank/DDBJ databases">
        <title>Key to firefly adult light organ development and bioluminescence: homeobox transcription factors regulate luciferase expression and transportation to peroxisome.</title>
        <authorList>
            <person name="Fu X."/>
        </authorList>
    </citation>
    <scope>NUCLEOTIDE SEQUENCE [LARGE SCALE GENOMIC DNA]</scope>
</reference>
<dbReference type="InterPro" id="IPR041175">
    <property type="entry name" value="VLRF1/Vms1"/>
</dbReference>
<keyword evidence="11 13" id="KW-0040">ANK repeat</keyword>
<dbReference type="GO" id="GO:0005737">
    <property type="term" value="C:cytoplasm"/>
    <property type="evidence" value="ECO:0007669"/>
    <property type="project" value="UniProtKB-SubCell"/>
</dbReference>
<dbReference type="Pfam" id="PF18716">
    <property type="entry name" value="VATC"/>
    <property type="match status" value="1"/>
</dbReference>
<feature type="region of interest" description="Disordered" evidence="16">
    <location>
        <begin position="396"/>
        <end position="417"/>
    </location>
</feature>
<evidence type="ECO:0000256" key="10">
    <source>
        <dbReference type="ARBA" id="ARBA00022833"/>
    </source>
</evidence>
<evidence type="ECO:0000256" key="16">
    <source>
        <dbReference type="SAM" id="MobiDB-lite"/>
    </source>
</evidence>
<evidence type="ECO:0000313" key="19">
    <source>
        <dbReference type="Proteomes" id="UP001353858"/>
    </source>
</evidence>
<evidence type="ECO:0000259" key="17">
    <source>
        <dbReference type="PROSITE" id="PS52044"/>
    </source>
</evidence>
<dbReference type="AlphaFoldDB" id="A0AAN7P3R2"/>
<feature type="coiled-coil region" evidence="15">
    <location>
        <begin position="541"/>
        <end position="576"/>
    </location>
</feature>
<evidence type="ECO:0000256" key="5">
    <source>
        <dbReference type="ARBA" id="ARBA00022723"/>
    </source>
</evidence>
<dbReference type="InterPro" id="IPR002110">
    <property type="entry name" value="Ankyrin_rpt"/>
</dbReference>
<comment type="subcellular location">
    <subcellularLocation>
        <location evidence="1">Cytoplasm</location>
    </subcellularLocation>
</comment>
<dbReference type="PROSITE" id="PS52044">
    <property type="entry name" value="VLRF1"/>
    <property type="match status" value="1"/>
</dbReference>
<dbReference type="SUPFAM" id="SSF48403">
    <property type="entry name" value="Ankyrin repeat"/>
    <property type="match status" value="1"/>
</dbReference>
<proteinExistence type="inferred from homology"/>
<gene>
    <name evidence="18" type="ORF">RN001_014096</name>
</gene>
<comment type="similarity">
    <text evidence="2 14">Belongs to the ANKZF1/VMS1 family.</text>
</comment>
<feature type="domain" description="VLRF1" evidence="17">
    <location>
        <begin position="159"/>
        <end position="303"/>
    </location>
</feature>
<comment type="domain">
    <text evidence="14">The VLRF1 domain mediates binding to the 60S ribosomal subunit.</text>
</comment>
<feature type="compositionally biased region" description="Basic residues" evidence="16">
    <location>
        <begin position="400"/>
        <end position="415"/>
    </location>
</feature>
<dbReference type="PANTHER" id="PTHR16036:SF2">
    <property type="entry name" value="TRNA ENDONUCLEASE ANKZF1"/>
    <property type="match status" value="1"/>
</dbReference>
<dbReference type="EMBL" id="JARPUR010000006">
    <property type="protein sequence ID" value="KAK4874736.1"/>
    <property type="molecule type" value="Genomic_DNA"/>
</dbReference>
<evidence type="ECO:0000256" key="7">
    <source>
        <dbReference type="ARBA" id="ARBA00022759"/>
    </source>
</evidence>
<evidence type="ECO:0000256" key="11">
    <source>
        <dbReference type="ARBA" id="ARBA00023043"/>
    </source>
</evidence>
<keyword evidence="10" id="KW-0862">Zinc</keyword>
<keyword evidence="4 14" id="KW-0540">Nuclease</keyword>
<accession>A0AAN7P3R2</accession>
<evidence type="ECO:0000256" key="13">
    <source>
        <dbReference type="PROSITE-ProRule" id="PRU00023"/>
    </source>
</evidence>
<protein>
    <recommendedName>
        <fullName evidence="17">VLRF1 domain-containing protein</fullName>
    </recommendedName>
</protein>
<feature type="repeat" description="ANK" evidence="13">
    <location>
        <begin position="467"/>
        <end position="499"/>
    </location>
</feature>
<evidence type="ECO:0000256" key="14">
    <source>
        <dbReference type="PROSITE-ProRule" id="PRU01389"/>
    </source>
</evidence>
<evidence type="ECO:0000256" key="6">
    <source>
        <dbReference type="ARBA" id="ARBA00022737"/>
    </source>
</evidence>
<sequence>MNQIRIFDESFEAAFKNGVQFLKISTEDDNGSREPLTKWAPSSTSKLICSYCKTEFDDVVQQREHYKLDWHRYNLKQNLRVKPTITEEDFNEKADDVSSISGSDSEKEDSSENIAILRGRLFLKNSEGVVFSLYRCLLFEKKEELCDEILLKGLEKLHRNNQWTLLMLGGGHFAGGVFQGSTIILHKTFHAYVIRSGQGSSQRSMDNRSGSFQAKSAGASLRRYNELALTQHIHDIVRAWKKEIDNSSLIVYRAAGSFNQFVFFGGKAPLLDRSDSRLKTIPFVTKRPTFAELKRVHTLLTTVTMYESFDQVSGILKQEATDSSLKRSKKKTTNIDRAKSRENVERPSPINDSSMDDDVRVPNDSDENLEVDLIFSDQEISMSSVLQPFEDSLTVEERRQRKKKSKKDKLKHKRQIKEDLTRKKQLYDFVSSGHVQNLENHLKERGGGHVHMEIHNIALVNEVLDDVGNTLLHVAALHQQLEVIRFLLEKGADPCLRNQKQQTAYSCTQNNNVRKIFKNFAQEFPERHNYTKAQIPVPVELTEEQLNRRNAQRKLKKEKDKEKKKITQLIQQEECEKQRYLNLSDREKRALAAERRILSTNGSVVSRCFLCGTDISGKVPFEYSGNRFCSIDCLKAHRLSNSVILS</sequence>
<keyword evidence="3 14" id="KW-0963">Cytoplasm</keyword>
<dbReference type="GO" id="GO:0004519">
    <property type="term" value="F:endonuclease activity"/>
    <property type="evidence" value="ECO:0007669"/>
    <property type="project" value="UniProtKB-KW"/>
</dbReference>
<evidence type="ECO:0000256" key="15">
    <source>
        <dbReference type="SAM" id="Coils"/>
    </source>
</evidence>
<keyword evidence="8" id="KW-0863">Zinc-finger</keyword>
<dbReference type="InterPro" id="IPR041540">
    <property type="entry name" value="VATC"/>
</dbReference>
<dbReference type="SMART" id="SM00248">
    <property type="entry name" value="ANK"/>
    <property type="match status" value="1"/>
</dbReference>
<evidence type="ECO:0000256" key="4">
    <source>
        <dbReference type="ARBA" id="ARBA00022722"/>
    </source>
</evidence>
<dbReference type="Pfam" id="PF00023">
    <property type="entry name" value="Ank"/>
    <property type="match status" value="1"/>
</dbReference>
<evidence type="ECO:0000256" key="12">
    <source>
        <dbReference type="ARBA" id="ARBA00023054"/>
    </source>
</evidence>
<dbReference type="GO" id="GO:0008270">
    <property type="term" value="F:zinc ion binding"/>
    <property type="evidence" value="ECO:0007669"/>
    <property type="project" value="UniProtKB-KW"/>
</dbReference>
<organism evidence="18 19">
    <name type="scientific">Aquatica leii</name>
    <dbReference type="NCBI Taxonomy" id="1421715"/>
    <lineage>
        <taxon>Eukaryota</taxon>
        <taxon>Metazoa</taxon>
        <taxon>Ecdysozoa</taxon>
        <taxon>Arthropoda</taxon>
        <taxon>Hexapoda</taxon>
        <taxon>Insecta</taxon>
        <taxon>Pterygota</taxon>
        <taxon>Neoptera</taxon>
        <taxon>Endopterygota</taxon>
        <taxon>Coleoptera</taxon>
        <taxon>Polyphaga</taxon>
        <taxon>Elateriformia</taxon>
        <taxon>Elateroidea</taxon>
        <taxon>Lampyridae</taxon>
        <taxon>Luciolinae</taxon>
        <taxon>Aquatica</taxon>
    </lineage>
</organism>
<evidence type="ECO:0000256" key="9">
    <source>
        <dbReference type="ARBA" id="ARBA00022801"/>
    </source>
</evidence>
<dbReference type="Gene3D" id="1.25.40.20">
    <property type="entry name" value="Ankyrin repeat-containing domain"/>
    <property type="match status" value="1"/>
</dbReference>
<dbReference type="Pfam" id="PF18826">
    <property type="entry name" value="bVLRF1"/>
    <property type="match status" value="1"/>
</dbReference>
<comment type="caution">
    <text evidence="18">The sequence shown here is derived from an EMBL/GenBank/DDBJ whole genome shotgun (WGS) entry which is preliminary data.</text>
</comment>
<dbReference type="PROSITE" id="PS50297">
    <property type="entry name" value="ANK_REP_REGION"/>
    <property type="match status" value="1"/>
</dbReference>
<evidence type="ECO:0000256" key="8">
    <source>
        <dbReference type="ARBA" id="ARBA00022771"/>
    </source>
</evidence>
<feature type="compositionally biased region" description="Basic and acidic residues" evidence="16">
    <location>
        <begin position="333"/>
        <end position="345"/>
    </location>
</feature>